<keyword evidence="6 14" id="KW-0812">Transmembrane</keyword>
<keyword evidence="11 14" id="KW-0472">Membrane</keyword>
<organism evidence="20 21">
    <name type="scientific">Halarcobacter ebronensis</name>
    <dbReference type="NCBI Taxonomy" id="1462615"/>
    <lineage>
        <taxon>Bacteria</taxon>
        <taxon>Pseudomonadati</taxon>
        <taxon>Campylobacterota</taxon>
        <taxon>Epsilonproteobacteria</taxon>
        <taxon>Campylobacterales</taxon>
        <taxon>Arcobacteraceae</taxon>
        <taxon>Halarcobacter</taxon>
    </lineage>
</organism>
<dbReference type="InterPro" id="IPR036942">
    <property type="entry name" value="Beta-barrel_TonB_sf"/>
</dbReference>
<dbReference type="InterPro" id="IPR037066">
    <property type="entry name" value="Plug_dom_sf"/>
</dbReference>
<evidence type="ECO:0000256" key="8">
    <source>
        <dbReference type="ARBA" id="ARBA00023004"/>
    </source>
</evidence>
<keyword evidence="3 14" id="KW-0813">Transport</keyword>
<keyword evidence="10 15" id="KW-0798">TonB box</keyword>
<keyword evidence="4 14" id="KW-1134">Transmembrane beta strand</keyword>
<comment type="similarity">
    <text evidence="2 14 15">Belongs to the TonB-dependent receptor family.</text>
</comment>
<dbReference type="NCBIfam" id="TIGR01783">
    <property type="entry name" value="TonB-siderophor"/>
    <property type="match status" value="1"/>
</dbReference>
<dbReference type="CDD" id="cd01347">
    <property type="entry name" value="ligand_gated_channel"/>
    <property type="match status" value="1"/>
</dbReference>
<protein>
    <submittedName>
        <fullName evidence="20">TonB-dependent siderophore receptor</fullName>
    </submittedName>
</protein>
<dbReference type="GO" id="GO:0015344">
    <property type="term" value="F:siderophore uptake transmembrane transporter activity"/>
    <property type="evidence" value="ECO:0007669"/>
    <property type="project" value="TreeGrafter"/>
</dbReference>
<evidence type="ECO:0000256" key="2">
    <source>
        <dbReference type="ARBA" id="ARBA00009810"/>
    </source>
</evidence>
<name>A0A4Q0YHH7_9BACT</name>
<dbReference type="Gene3D" id="2.40.170.20">
    <property type="entry name" value="TonB-dependent receptor, beta-barrel domain"/>
    <property type="match status" value="1"/>
</dbReference>
<comment type="subcellular location">
    <subcellularLocation>
        <location evidence="1 14">Cell outer membrane</location>
        <topology evidence="1 14">Multi-pass membrane protein</topology>
    </subcellularLocation>
</comment>
<evidence type="ECO:0000256" key="13">
    <source>
        <dbReference type="ARBA" id="ARBA00023237"/>
    </source>
</evidence>
<keyword evidence="8" id="KW-0408">Iron</keyword>
<dbReference type="PROSITE" id="PS52016">
    <property type="entry name" value="TONB_DEPENDENT_REC_3"/>
    <property type="match status" value="1"/>
</dbReference>
<evidence type="ECO:0000313" key="21">
    <source>
        <dbReference type="Proteomes" id="UP000290172"/>
    </source>
</evidence>
<dbReference type="Pfam" id="PF00593">
    <property type="entry name" value="TonB_dep_Rec_b-barrel"/>
    <property type="match status" value="1"/>
</dbReference>
<evidence type="ECO:0000256" key="17">
    <source>
        <dbReference type="SAM" id="SignalP"/>
    </source>
</evidence>
<dbReference type="PANTHER" id="PTHR32552:SF68">
    <property type="entry name" value="FERRICHROME OUTER MEMBRANE TRANSPORTER_PHAGE RECEPTOR"/>
    <property type="match status" value="1"/>
</dbReference>
<feature type="region of interest" description="Disordered" evidence="16">
    <location>
        <begin position="41"/>
        <end position="60"/>
    </location>
</feature>
<dbReference type="InterPro" id="IPR000531">
    <property type="entry name" value="Beta-barrel_TonB"/>
</dbReference>
<evidence type="ECO:0000256" key="1">
    <source>
        <dbReference type="ARBA" id="ARBA00004571"/>
    </source>
</evidence>
<dbReference type="InterPro" id="IPR012910">
    <property type="entry name" value="Plug_dom"/>
</dbReference>
<evidence type="ECO:0000256" key="15">
    <source>
        <dbReference type="RuleBase" id="RU003357"/>
    </source>
</evidence>
<evidence type="ECO:0000256" key="16">
    <source>
        <dbReference type="SAM" id="MobiDB-lite"/>
    </source>
</evidence>
<dbReference type="SUPFAM" id="SSF56935">
    <property type="entry name" value="Porins"/>
    <property type="match status" value="1"/>
</dbReference>
<proteinExistence type="inferred from homology"/>
<dbReference type="EMBL" id="PDKJ01000001">
    <property type="protein sequence ID" value="RXJ70096.1"/>
    <property type="molecule type" value="Genomic_DNA"/>
</dbReference>
<evidence type="ECO:0000259" key="19">
    <source>
        <dbReference type="Pfam" id="PF07715"/>
    </source>
</evidence>
<dbReference type="PANTHER" id="PTHR32552">
    <property type="entry name" value="FERRICHROME IRON RECEPTOR-RELATED"/>
    <property type="match status" value="1"/>
</dbReference>
<dbReference type="Gene3D" id="2.170.130.10">
    <property type="entry name" value="TonB-dependent receptor, plug domain"/>
    <property type="match status" value="1"/>
</dbReference>
<evidence type="ECO:0000256" key="5">
    <source>
        <dbReference type="ARBA" id="ARBA00022496"/>
    </source>
</evidence>
<dbReference type="Pfam" id="PF07715">
    <property type="entry name" value="Plug"/>
    <property type="match status" value="1"/>
</dbReference>
<dbReference type="Proteomes" id="UP000290172">
    <property type="component" value="Unassembled WGS sequence"/>
</dbReference>
<evidence type="ECO:0000259" key="18">
    <source>
        <dbReference type="Pfam" id="PF00593"/>
    </source>
</evidence>
<evidence type="ECO:0000256" key="6">
    <source>
        <dbReference type="ARBA" id="ARBA00022692"/>
    </source>
</evidence>
<reference evidence="20 21" key="1">
    <citation type="submission" date="2017-10" db="EMBL/GenBank/DDBJ databases">
        <title>Genomics of the genus Arcobacter.</title>
        <authorList>
            <person name="Perez-Cataluna A."/>
            <person name="Figueras M.J."/>
        </authorList>
    </citation>
    <scope>NUCLEOTIDE SEQUENCE [LARGE SCALE GENOMIC DNA]</scope>
    <source>
        <strain evidence="20 21">CECT 8993</strain>
    </source>
</reference>
<dbReference type="InterPro" id="IPR010105">
    <property type="entry name" value="TonB_sidphr_rcpt"/>
</dbReference>
<sequence length="696" mass="77405">MNKKLIMGLTIPLCCTLLNASEELDDVTVVGIQNSYYEENSSTALKSDSSDKDTPYSTTTTNKTLIDDLQALRLEDTYDYTTGVTKIGQSADSITIRGFDIDLQNIQVDGLPGLISRFGSPSTANVEKVEILKGPASVLYGNMEAGGFVNIITKKPQAENKVTIETSYHSYLSNSSKLGEDNGFTTSVDATGTITNGLYYRFIAVGENIDSYRGNVGNKNLYVYPSLLWDIDDNTSLLLALEYGKEDGDADDGLFVANHDISTAADITTVYQDDGDYDNDEGTAINLNLEHYFVNNSVLNVSWRSVFHNDERALNENRTVNQAVNVEDTTLTRRHRDQSNDRDWHSFDANLKFKAYTGSIVHNLTTGVSGAYRETDYDRIAFGGNLTPNINIYNPSHSSTYTSVEGNRRKTEYLSGAIYAQDKMNLTDDLIFVTSGRVDRTKINYYCLRGSCADDNTTYSTNFVGSLGLVYNINPFVSVYGSFGQSYNPETAERVDVDGNGLDSEKSKQYEVGAKFNINEKLNTTLSFYKINKENVAESNGSYYVLTGEVESKGIELDVQWLPTENWQFKAGYALNNAEYVAGSSLGEKPSNTPRNTAFVFTRYNIPTRVFNGVLGLTSGVTYKDSVFTSSSESTRVELPSYARLDLGVHYDEKDWSLSLNVQNVADKKYYEYGSNDYSIYSGEPRKIVLTFKKSF</sequence>
<evidence type="ECO:0000256" key="11">
    <source>
        <dbReference type="ARBA" id="ARBA00023136"/>
    </source>
</evidence>
<keyword evidence="12 20" id="KW-0675">Receptor</keyword>
<feature type="chain" id="PRO_5020932820" evidence="17">
    <location>
        <begin position="21"/>
        <end position="696"/>
    </location>
</feature>
<comment type="caution">
    <text evidence="20">The sequence shown here is derived from an EMBL/GenBank/DDBJ whole genome shotgun (WGS) entry which is preliminary data.</text>
</comment>
<evidence type="ECO:0000256" key="12">
    <source>
        <dbReference type="ARBA" id="ARBA00023170"/>
    </source>
</evidence>
<keyword evidence="5" id="KW-0410">Iron transport</keyword>
<accession>A0A4Q0YHH7</accession>
<dbReference type="GO" id="GO:0038023">
    <property type="term" value="F:signaling receptor activity"/>
    <property type="evidence" value="ECO:0007669"/>
    <property type="project" value="InterPro"/>
</dbReference>
<feature type="signal peptide" evidence="17">
    <location>
        <begin position="1"/>
        <end position="20"/>
    </location>
</feature>
<dbReference type="GO" id="GO:0015891">
    <property type="term" value="P:siderophore transport"/>
    <property type="evidence" value="ECO:0007669"/>
    <property type="project" value="InterPro"/>
</dbReference>
<dbReference type="AlphaFoldDB" id="A0A4Q0YHH7"/>
<dbReference type="GO" id="GO:0009279">
    <property type="term" value="C:cell outer membrane"/>
    <property type="evidence" value="ECO:0007669"/>
    <property type="project" value="UniProtKB-SubCell"/>
</dbReference>
<evidence type="ECO:0000256" key="14">
    <source>
        <dbReference type="PROSITE-ProRule" id="PRU01360"/>
    </source>
</evidence>
<evidence type="ECO:0000313" key="20">
    <source>
        <dbReference type="EMBL" id="RXJ70096.1"/>
    </source>
</evidence>
<evidence type="ECO:0000256" key="4">
    <source>
        <dbReference type="ARBA" id="ARBA00022452"/>
    </source>
</evidence>
<evidence type="ECO:0000256" key="10">
    <source>
        <dbReference type="ARBA" id="ARBA00023077"/>
    </source>
</evidence>
<evidence type="ECO:0000256" key="9">
    <source>
        <dbReference type="ARBA" id="ARBA00023065"/>
    </source>
</evidence>
<evidence type="ECO:0000256" key="3">
    <source>
        <dbReference type="ARBA" id="ARBA00022448"/>
    </source>
</evidence>
<keyword evidence="9" id="KW-0406">Ion transport</keyword>
<keyword evidence="13 14" id="KW-0998">Cell outer membrane</keyword>
<evidence type="ECO:0000256" key="7">
    <source>
        <dbReference type="ARBA" id="ARBA00022729"/>
    </source>
</evidence>
<dbReference type="InterPro" id="IPR039426">
    <property type="entry name" value="TonB-dep_rcpt-like"/>
</dbReference>
<feature type="domain" description="TonB-dependent receptor-like beta-barrel" evidence="18">
    <location>
        <begin position="229"/>
        <end position="665"/>
    </location>
</feature>
<dbReference type="RefSeq" id="WP_128978003.1">
    <property type="nucleotide sequence ID" value="NZ_PDKJ01000001.1"/>
</dbReference>
<feature type="domain" description="TonB-dependent receptor plug" evidence="19">
    <location>
        <begin position="52"/>
        <end position="147"/>
    </location>
</feature>
<keyword evidence="7 17" id="KW-0732">Signal</keyword>
<gene>
    <name evidence="20" type="ORF">CRV08_00605</name>
</gene>